<dbReference type="PANTHER" id="PTHR10707:SF10">
    <property type="entry name" value="CYTOCHROME C OXIDASE SUBUNIT 4"/>
    <property type="match status" value="1"/>
</dbReference>
<keyword evidence="9 10" id="KW-0472">Membrane</keyword>
<sequence>MNSLIASRISRVAFTKAAVRPMTTASAAPVISQIENSWVNMAEQEKASVVAKLETVMKNDWTAVDLSDKRAIYYIDYGNYATRAPTSKKGDGLKILAGTSLIIGASIFTSYMIHLAFGSRPVTMTKEWQEESNKYAIEQNQNPISGISSKGYQGSGHISNL</sequence>
<evidence type="ECO:0000256" key="10">
    <source>
        <dbReference type="SAM" id="Phobius"/>
    </source>
</evidence>
<dbReference type="AlphaFoldDB" id="A0A1R1XFB4"/>
<dbReference type="Gene3D" id="1.10.442.10">
    <property type="entry name" value="Cytochrome c oxidase subunit IV"/>
    <property type="match status" value="1"/>
</dbReference>
<dbReference type="GO" id="GO:0016491">
    <property type="term" value="F:oxidoreductase activity"/>
    <property type="evidence" value="ECO:0007669"/>
    <property type="project" value="UniProtKB-KW"/>
</dbReference>
<keyword evidence="8" id="KW-0496">Mitochondrion</keyword>
<gene>
    <name evidence="11" type="ORF">AYI70_g8573</name>
</gene>
<keyword evidence="6 10" id="KW-1133">Transmembrane helix</keyword>
<keyword evidence="5" id="KW-0809">Transit peptide</keyword>
<comment type="similarity">
    <text evidence="2">Belongs to the cytochrome c oxidase IV family.</text>
</comment>
<accession>A0A1R1XFB4</accession>
<organism evidence="11 12">
    <name type="scientific">Smittium culicis</name>
    <dbReference type="NCBI Taxonomy" id="133412"/>
    <lineage>
        <taxon>Eukaryota</taxon>
        <taxon>Fungi</taxon>
        <taxon>Fungi incertae sedis</taxon>
        <taxon>Zoopagomycota</taxon>
        <taxon>Kickxellomycotina</taxon>
        <taxon>Harpellomycetes</taxon>
        <taxon>Harpellales</taxon>
        <taxon>Legeriomycetaceae</taxon>
        <taxon>Smittium</taxon>
    </lineage>
</organism>
<name>A0A1R1XFB4_9FUNG</name>
<dbReference type="PANTHER" id="PTHR10707">
    <property type="entry name" value="CYTOCHROME C OXIDASE SUBUNIT IV"/>
    <property type="match status" value="1"/>
</dbReference>
<dbReference type="EMBL" id="LSSN01003541">
    <property type="protein sequence ID" value="OMJ13320.1"/>
    <property type="molecule type" value="Genomic_DNA"/>
</dbReference>
<dbReference type="STRING" id="133412.A0A1R1XFB4"/>
<dbReference type="OrthoDB" id="186013at2759"/>
<dbReference type="InterPro" id="IPR036639">
    <property type="entry name" value="Cyt_c_oxidase_su4_sf"/>
</dbReference>
<keyword evidence="4" id="KW-0999">Mitochondrion inner membrane</keyword>
<proteinExistence type="inferred from homology"/>
<dbReference type="GO" id="GO:0005743">
    <property type="term" value="C:mitochondrial inner membrane"/>
    <property type="evidence" value="ECO:0007669"/>
    <property type="project" value="UniProtKB-SubCell"/>
</dbReference>
<dbReference type="Proteomes" id="UP000187283">
    <property type="component" value="Unassembled WGS sequence"/>
</dbReference>
<keyword evidence="12" id="KW-1185">Reference proteome</keyword>
<keyword evidence="3 10" id="KW-0812">Transmembrane</keyword>
<evidence type="ECO:0000256" key="7">
    <source>
        <dbReference type="ARBA" id="ARBA00023002"/>
    </source>
</evidence>
<keyword evidence="7" id="KW-0560">Oxidoreductase</keyword>
<evidence type="ECO:0000256" key="5">
    <source>
        <dbReference type="ARBA" id="ARBA00022946"/>
    </source>
</evidence>
<evidence type="ECO:0000313" key="11">
    <source>
        <dbReference type="EMBL" id="OMJ13320.1"/>
    </source>
</evidence>
<dbReference type="InterPro" id="IPR004203">
    <property type="entry name" value="Cyt_c_oxidase_su4_fam"/>
</dbReference>
<dbReference type="Pfam" id="PF02936">
    <property type="entry name" value="COX4"/>
    <property type="match status" value="1"/>
</dbReference>
<evidence type="ECO:0000256" key="9">
    <source>
        <dbReference type="ARBA" id="ARBA00023136"/>
    </source>
</evidence>
<dbReference type="SUPFAM" id="SSF81406">
    <property type="entry name" value="Mitochondrial cytochrome c oxidase subunit IV"/>
    <property type="match status" value="1"/>
</dbReference>
<dbReference type="GO" id="GO:0045277">
    <property type="term" value="C:respiratory chain complex IV"/>
    <property type="evidence" value="ECO:0007669"/>
    <property type="project" value="InterPro"/>
</dbReference>
<comment type="subcellular location">
    <subcellularLocation>
        <location evidence="1">Mitochondrion inner membrane</location>
        <topology evidence="1">Single-pass membrane protein</topology>
    </subcellularLocation>
</comment>
<comment type="caution">
    <text evidence="11">The sequence shown here is derived from an EMBL/GenBank/DDBJ whole genome shotgun (WGS) entry which is preliminary data.</text>
</comment>
<evidence type="ECO:0000256" key="2">
    <source>
        <dbReference type="ARBA" id="ARBA00008135"/>
    </source>
</evidence>
<reference evidence="11 12" key="1">
    <citation type="submission" date="2017-01" db="EMBL/GenBank/DDBJ databases">
        <authorList>
            <person name="Mah S.A."/>
            <person name="Swanson W.J."/>
            <person name="Moy G.W."/>
            <person name="Vacquier V.D."/>
        </authorList>
    </citation>
    <scope>NUCLEOTIDE SEQUENCE [LARGE SCALE GENOMIC DNA]</scope>
    <source>
        <strain evidence="11 12">GSMNP</strain>
    </source>
</reference>
<evidence type="ECO:0000256" key="1">
    <source>
        <dbReference type="ARBA" id="ARBA00004434"/>
    </source>
</evidence>
<evidence type="ECO:0000313" key="12">
    <source>
        <dbReference type="Proteomes" id="UP000187283"/>
    </source>
</evidence>
<evidence type="ECO:0000256" key="4">
    <source>
        <dbReference type="ARBA" id="ARBA00022792"/>
    </source>
</evidence>
<evidence type="ECO:0000256" key="6">
    <source>
        <dbReference type="ARBA" id="ARBA00022989"/>
    </source>
</evidence>
<evidence type="ECO:0000256" key="3">
    <source>
        <dbReference type="ARBA" id="ARBA00022692"/>
    </source>
</evidence>
<feature type="transmembrane region" description="Helical" evidence="10">
    <location>
        <begin position="95"/>
        <end position="117"/>
    </location>
</feature>
<protein>
    <submittedName>
        <fullName evidence="11">Cytochrome c oxidase polypeptide 5, mitochondrial</fullName>
    </submittedName>
</protein>
<evidence type="ECO:0000256" key="8">
    <source>
        <dbReference type="ARBA" id="ARBA00023128"/>
    </source>
</evidence>
<dbReference type="GO" id="GO:0006123">
    <property type="term" value="P:mitochondrial electron transport, cytochrome c to oxygen"/>
    <property type="evidence" value="ECO:0007669"/>
    <property type="project" value="InterPro"/>
</dbReference>